<dbReference type="InterPro" id="IPR046336">
    <property type="entry name" value="Lon_prtase_N_sf"/>
</dbReference>
<dbReference type="Pfam" id="PF02190">
    <property type="entry name" value="LON_substr_bdg"/>
    <property type="match status" value="1"/>
</dbReference>
<dbReference type="PROSITE" id="PS51787">
    <property type="entry name" value="LON_N"/>
    <property type="match status" value="1"/>
</dbReference>
<dbReference type="PANTHER" id="PTHR46732">
    <property type="entry name" value="ATP-DEPENDENT PROTEASE LA (LON) DOMAIN PROTEIN"/>
    <property type="match status" value="1"/>
</dbReference>
<accession>A0ABS9W7A8</accession>
<dbReference type="InterPro" id="IPR015947">
    <property type="entry name" value="PUA-like_sf"/>
</dbReference>
<evidence type="ECO:0000259" key="1">
    <source>
        <dbReference type="PROSITE" id="PS51787"/>
    </source>
</evidence>
<dbReference type="Gene3D" id="2.30.130.40">
    <property type="entry name" value="LON domain-like"/>
    <property type="match status" value="1"/>
</dbReference>
<name>A0ABS9W7A8_9PROT</name>
<reference evidence="2 3" key="1">
    <citation type="submission" date="2022-03" db="EMBL/GenBank/DDBJ databases">
        <title>Complete genome analysis of Roseomonas KG 17.1 : a prolific producer of plant growth promoters.</title>
        <authorList>
            <person name="Saadouli I."/>
            <person name="Najjari A."/>
            <person name="Mosbah A."/>
            <person name="Ouzari H.I."/>
        </authorList>
    </citation>
    <scope>NUCLEOTIDE SEQUENCE [LARGE SCALE GENOMIC DNA]</scope>
    <source>
        <strain evidence="2 3">KG17-1</strain>
    </source>
</reference>
<dbReference type="InterPro" id="IPR003111">
    <property type="entry name" value="Lon_prtase_N"/>
</dbReference>
<comment type="caution">
    <text evidence="2">The sequence shown here is derived from an EMBL/GenBank/DDBJ whole genome shotgun (WGS) entry which is preliminary data.</text>
</comment>
<feature type="domain" description="Lon N-terminal" evidence="1">
    <location>
        <begin position="15"/>
        <end position="209"/>
    </location>
</feature>
<dbReference type="EMBL" id="JALBUU010000028">
    <property type="protein sequence ID" value="MCI0755117.1"/>
    <property type="molecule type" value="Genomic_DNA"/>
</dbReference>
<protein>
    <submittedName>
        <fullName evidence="2">LON peptidase substrate-binding domain-containing protein</fullName>
    </submittedName>
</protein>
<organism evidence="2 3">
    <name type="scientific">Teichococcus vastitatis</name>
    <dbReference type="NCBI Taxonomy" id="2307076"/>
    <lineage>
        <taxon>Bacteria</taxon>
        <taxon>Pseudomonadati</taxon>
        <taxon>Pseudomonadota</taxon>
        <taxon>Alphaproteobacteria</taxon>
        <taxon>Acetobacterales</taxon>
        <taxon>Roseomonadaceae</taxon>
        <taxon>Roseomonas</taxon>
    </lineage>
</organism>
<dbReference type="Proteomes" id="UP001201985">
    <property type="component" value="Unassembled WGS sequence"/>
</dbReference>
<evidence type="ECO:0000313" key="3">
    <source>
        <dbReference type="Proteomes" id="UP001201985"/>
    </source>
</evidence>
<dbReference type="SUPFAM" id="SSF88697">
    <property type="entry name" value="PUA domain-like"/>
    <property type="match status" value="1"/>
</dbReference>
<dbReference type="PANTHER" id="PTHR46732:SF8">
    <property type="entry name" value="ATP-DEPENDENT PROTEASE LA (LON) DOMAIN PROTEIN"/>
    <property type="match status" value="1"/>
</dbReference>
<sequence length="219" mass="23996">MDPFHPRPEELPAVIPIFPLTGGLLLPGARLPLNIFEPHFLAMVEDALAHGRMLGMMLPDPAHPRVNGRSTPYRTGCLGRIASFAETEDGRYLITLRGLSRFDLLEELPERADGVRRVRADYAPYGGDLEAPAEEGVDRDALLQALRPYFQSRNIEADWEAVGRTDAVTLVNSLSMMCPFGDAEKQALLTAPGLPQRTSLLISLLRIESAGPMAGRLPS</sequence>
<keyword evidence="3" id="KW-1185">Reference proteome</keyword>
<proteinExistence type="predicted"/>
<evidence type="ECO:0000313" key="2">
    <source>
        <dbReference type="EMBL" id="MCI0755117.1"/>
    </source>
</evidence>
<dbReference type="SMART" id="SM00464">
    <property type="entry name" value="LON"/>
    <property type="match status" value="1"/>
</dbReference>
<gene>
    <name evidence="2" type="ORF">MON41_15455</name>
</gene>